<gene>
    <name evidence="4" type="ORF">CEY11_19825</name>
</gene>
<feature type="domain" description="Glycosyltransferase 2-like" evidence="3">
    <location>
        <begin position="13"/>
        <end position="114"/>
    </location>
</feature>
<organism evidence="4 5">
    <name type="scientific">Candidimonas nitroreducens</name>
    <dbReference type="NCBI Taxonomy" id="683354"/>
    <lineage>
        <taxon>Bacteria</taxon>
        <taxon>Pseudomonadati</taxon>
        <taxon>Pseudomonadota</taxon>
        <taxon>Betaproteobacteria</taxon>
        <taxon>Burkholderiales</taxon>
        <taxon>Alcaligenaceae</taxon>
        <taxon>Candidimonas</taxon>
    </lineage>
</organism>
<keyword evidence="2" id="KW-0472">Membrane</keyword>
<dbReference type="RefSeq" id="WP_088605170.1">
    <property type="nucleotide sequence ID" value="NZ_NJIH01000011.1"/>
</dbReference>
<dbReference type="Gene3D" id="3.90.550.10">
    <property type="entry name" value="Spore Coat Polysaccharide Biosynthesis Protein SpsA, Chain A"/>
    <property type="match status" value="1"/>
</dbReference>
<keyword evidence="5" id="KW-1185">Reference proteome</keyword>
<dbReference type="PANTHER" id="PTHR43630">
    <property type="entry name" value="POLY-BETA-1,6-N-ACETYL-D-GLUCOSAMINE SYNTHASE"/>
    <property type="match status" value="1"/>
</dbReference>
<reference evidence="5" key="1">
    <citation type="submission" date="2017-06" db="EMBL/GenBank/DDBJ databases">
        <title>Herbaspirillum phytohormonus sp. nov., isolated from the root nodule of Robinia pseudoacacia in lead-zinc mine.</title>
        <authorList>
            <person name="Fan M."/>
            <person name="Lin Y."/>
        </authorList>
    </citation>
    <scope>NUCLEOTIDE SEQUENCE [LARGE SCALE GENOMIC DNA]</scope>
    <source>
        <strain evidence="5">SC-089</strain>
    </source>
</reference>
<feature type="transmembrane region" description="Helical" evidence="2">
    <location>
        <begin position="203"/>
        <end position="221"/>
    </location>
</feature>
<dbReference type="AlphaFoldDB" id="A0A225M6G9"/>
<dbReference type="OrthoDB" id="9815923at2"/>
<dbReference type="EMBL" id="NJIH01000011">
    <property type="protein sequence ID" value="OWT56292.1"/>
    <property type="molecule type" value="Genomic_DNA"/>
</dbReference>
<dbReference type="InterPro" id="IPR029044">
    <property type="entry name" value="Nucleotide-diphossugar_trans"/>
</dbReference>
<dbReference type="Pfam" id="PF00535">
    <property type="entry name" value="Glycos_transf_2"/>
    <property type="match status" value="1"/>
</dbReference>
<keyword evidence="2" id="KW-1133">Transmembrane helix</keyword>
<evidence type="ECO:0000256" key="2">
    <source>
        <dbReference type="SAM" id="Phobius"/>
    </source>
</evidence>
<evidence type="ECO:0000256" key="1">
    <source>
        <dbReference type="ARBA" id="ARBA00038494"/>
    </source>
</evidence>
<dbReference type="SUPFAM" id="SSF53448">
    <property type="entry name" value="Nucleotide-diphospho-sugar transferases"/>
    <property type="match status" value="1"/>
</dbReference>
<comment type="similarity">
    <text evidence="1">Belongs to the glycosyltransferase 2 family. WaaE/KdtX subfamily.</text>
</comment>
<dbReference type="CDD" id="cd02511">
    <property type="entry name" value="Beta4Glucosyltransferase"/>
    <property type="match status" value="1"/>
</dbReference>
<accession>A0A225M6G9</accession>
<proteinExistence type="inferred from homology"/>
<dbReference type="InterPro" id="IPR001173">
    <property type="entry name" value="Glyco_trans_2-like"/>
</dbReference>
<sequence length="269" mass="29337">MSRAGVQAGRRLSVIIITKNEAAHIAACLESVAFADQVVVLDSGSTDGTPDMARQAGAQVHHTADWPGFGPQKNRALDLADGDWVLSVDADERVPAELAAEIRRVVAAPAHDGYEIARLSDFCGSPIRHSGWWPDYVLRLFRRGAARFSDDAVHERVVLQGAPGRLRGHLRHYPYADLEALVAKINRYSTDAAAMMHRRGKRAGALAAVGHGFWTFVRIYLMRRGFLDGRRGLVLAGAAAAGSFFRYAKLMLLSQDDAAPRAPADKERS</sequence>
<evidence type="ECO:0000313" key="4">
    <source>
        <dbReference type="EMBL" id="OWT56292.1"/>
    </source>
</evidence>
<dbReference type="PANTHER" id="PTHR43630:SF2">
    <property type="entry name" value="GLYCOSYLTRANSFERASE"/>
    <property type="match status" value="1"/>
</dbReference>
<evidence type="ECO:0000313" key="5">
    <source>
        <dbReference type="Proteomes" id="UP000214603"/>
    </source>
</evidence>
<name>A0A225M6G9_9BURK</name>
<protein>
    <submittedName>
        <fullName evidence="4">LPS biosynthesis protein</fullName>
    </submittedName>
</protein>
<keyword evidence="2" id="KW-0812">Transmembrane</keyword>
<evidence type="ECO:0000259" key="3">
    <source>
        <dbReference type="Pfam" id="PF00535"/>
    </source>
</evidence>
<dbReference type="Proteomes" id="UP000214603">
    <property type="component" value="Unassembled WGS sequence"/>
</dbReference>
<comment type="caution">
    <text evidence="4">The sequence shown here is derived from an EMBL/GenBank/DDBJ whole genome shotgun (WGS) entry which is preliminary data.</text>
</comment>